<dbReference type="Pfam" id="PF10176">
    <property type="entry name" value="NEDD4_Bsd2"/>
    <property type="match status" value="1"/>
</dbReference>
<evidence type="ECO:0000313" key="6">
    <source>
        <dbReference type="EMBL" id="CAH3014228.1"/>
    </source>
</evidence>
<dbReference type="PANTHER" id="PTHR37919:SF2">
    <property type="entry name" value="EXPERA DOMAIN-CONTAINING PROTEIN"/>
    <property type="match status" value="1"/>
</dbReference>
<evidence type="ECO:0000256" key="3">
    <source>
        <dbReference type="ARBA" id="ARBA00022989"/>
    </source>
</evidence>
<dbReference type="EMBL" id="CALNXI010000007">
    <property type="protein sequence ID" value="CAH3014228.1"/>
    <property type="molecule type" value="Genomic_DNA"/>
</dbReference>
<dbReference type="InterPro" id="IPR019325">
    <property type="entry name" value="NEDD4/Bsd2"/>
</dbReference>
<keyword evidence="4 5" id="KW-0472">Membrane</keyword>
<evidence type="ECO:0000256" key="5">
    <source>
        <dbReference type="SAM" id="Phobius"/>
    </source>
</evidence>
<keyword evidence="2 5" id="KW-0812">Transmembrane</keyword>
<accession>A0ABN8LAW9</accession>
<reference evidence="6 7" key="1">
    <citation type="submission" date="2022-05" db="EMBL/GenBank/DDBJ databases">
        <authorList>
            <consortium name="Genoscope - CEA"/>
            <person name="William W."/>
        </authorList>
    </citation>
    <scope>NUCLEOTIDE SEQUENCE [LARGE SCALE GENOMIC DNA]</scope>
</reference>
<evidence type="ECO:0000256" key="1">
    <source>
        <dbReference type="ARBA" id="ARBA00004141"/>
    </source>
</evidence>
<evidence type="ECO:0000313" key="7">
    <source>
        <dbReference type="Proteomes" id="UP001159427"/>
    </source>
</evidence>
<evidence type="ECO:0008006" key="8">
    <source>
        <dbReference type="Google" id="ProtNLM"/>
    </source>
</evidence>
<name>A0ABN8LAW9_9CNID</name>
<protein>
    <recommendedName>
        <fullName evidence="8">EXPERA domain-containing protein</fullName>
    </recommendedName>
</protein>
<gene>
    <name evidence="6" type="ORF">PEVE_00039548</name>
</gene>
<comment type="subcellular location">
    <subcellularLocation>
        <location evidence="1">Membrane</location>
        <topology evidence="1">Multi-pass membrane protein</topology>
    </subcellularLocation>
</comment>
<keyword evidence="7" id="KW-1185">Reference proteome</keyword>
<evidence type="ECO:0000256" key="2">
    <source>
        <dbReference type="ARBA" id="ARBA00022692"/>
    </source>
</evidence>
<feature type="transmembrane region" description="Helical" evidence="5">
    <location>
        <begin position="134"/>
        <end position="154"/>
    </location>
</feature>
<evidence type="ECO:0000256" key="4">
    <source>
        <dbReference type="ARBA" id="ARBA00023136"/>
    </source>
</evidence>
<keyword evidence="3 5" id="KW-1133">Transmembrane helix</keyword>
<sequence length="358" mass="40773">MQRSLPSWVVFWLFVTGVVCTIDGLFIILRPHTLPDGKWNYLVKPYNIYIEVDERYKDLKDAFVIGVSWMNLAEVVLNFFTLALHISGKAGLSIVLTFMVSTMTWSKTILYFLLSTSLCGGQHYINHNDWRTTILLYIIPNGTWIIIPFLCMIATGRKMLVFMENNDAKAKKSRFQEAIFVSTSEPPSPPPVPVTLTISPPPDGAALYSPPPPYEPSTEQDTIADSDLPPSYDIAAKLPTYEEAERVKEQYTDLVERNALLIDGGIEVSLGNDWLFLICFINKVEVTESDPNDNNLSKDQENAASDEVIVIHSWIWWLFLALGWLIFVRSILVYVHIKWWVKKGCRSFPRYWGIPGSN</sequence>
<feature type="transmembrane region" description="Helical" evidence="5">
    <location>
        <begin position="314"/>
        <end position="337"/>
    </location>
</feature>
<dbReference type="PANTHER" id="PTHR37919">
    <property type="entry name" value="PROTEIN CBG05606"/>
    <property type="match status" value="1"/>
</dbReference>
<feature type="transmembrane region" description="Helical" evidence="5">
    <location>
        <begin position="62"/>
        <end position="84"/>
    </location>
</feature>
<proteinExistence type="predicted"/>
<organism evidence="6 7">
    <name type="scientific">Porites evermanni</name>
    <dbReference type="NCBI Taxonomy" id="104178"/>
    <lineage>
        <taxon>Eukaryota</taxon>
        <taxon>Metazoa</taxon>
        <taxon>Cnidaria</taxon>
        <taxon>Anthozoa</taxon>
        <taxon>Hexacorallia</taxon>
        <taxon>Scleractinia</taxon>
        <taxon>Fungiina</taxon>
        <taxon>Poritidae</taxon>
        <taxon>Porites</taxon>
    </lineage>
</organism>
<feature type="transmembrane region" description="Helical" evidence="5">
    <location>
        <begin position="7"/>
        <end position="29"/>
    </location>
</feature>
<dbReference type="Proteomes" id="UP001159427">
    <property type="component" value="Unassembled WGS sequence"/>
</dbReference>
<feature type="transmembrane region" description="Helical" evidence="5">
    <location>
        <begin position="91"/>
        <end position="114"/>
    </location>
</feature>
<comment type="caution">
    <text evidence="6">The sequence shown here is derived from an EMBL/GenBank/DDBJ whole genome shotgun (WGS) entry which is preliminary data.</text>
</comment>